<feature type="domain" description="Amine oxidase" evidence="1">
    <location>
        <begin position="188"/>
        <end position="272"/>
    </location>
</feature>
<proteinExistence type="predicted"/>
<comment type="caution">
    <text evidence="2">The sequence shown here is derived from an EMBL/GenBank/DDBJ whole genome shotgun (WGS) entry which is preliminary data.</text>
</comment>
<dbReference type="InterPro" id="IPR036188">
    <property type="entry name" value="FAD/NAD-bd_sf"/>
</dbReference>
<feature type="domain" description="Amine oxidase" evidence="1">
    <location>
        <begin position="4"/>
        <end position="88"/>
    </location>
</feature>
<dbReference type="GO" id="GO:0050660">
    <property type="term" value="F:flavin adenine dinucleotide binding"/>
    <property type="evidence" value="ECO:0007669"/>
    <property type="project" value="TreeGrafter"/>
</dbReference>
<dbReference type="EMBL" id="LSBJ02000004">
    <property type="protein sequence ID" value="OAQ65854.1"/>
    <property type="molecule type" value="Genomic_DNA"/>
</dbReference>
<dbReference type="InterPro" id="IPR002937">
    <property type="entry name" value="Amino_oxidase"/>
</dbReference>
<dbReference type="Gene3D" id="3.90.660.10">
    <property type="match status" value="1"/>
</dbReference>
<dbReference type="GO" id="GO:0006338">
    <property type="term" value="P:chromatin remodeling"/>
    <property type="evidence" value="ECO:0007669"/>
    <property type="project" value="TreeGrafter"/>
</dbReference>
<dbReference type="SUPFAM" id="SSF51905">
    <property type="entry name" value="FAD/NAD(P)-binding domain"/>
    <property type="match status" value="1"/>
</dbReference>
<dbReference type="KEGG" id="pchm:VFPPC_14248"/>
<dbReference type="RefSeq" id="XP_018142941.1">
    <property type="nucleotide sequence ID" value="XM_018292017.1"/>
</dbReference>
<dbReference type="GO" id="GO:0003682">
    <property type="term" value="F:chromatin binding"/>
    <property type="evidence" value="ECO:0007669"/>
    <property type="project" value="TreeGrafter"/>
</dbReference>
<keyword evidence="3" id="KW-1185">Reference proteome</keyword>
<dbReference type="PANTHER" id="PTHR10742">
    <property type="entry name" value="FLAVIN MONOAMINE OXIDASE"/>
    <property type="match status" value="1"/>
</dbReference>
<accession>A0A179FJZ3</accession>
<dbReference type="GO" id="GO:0016491">
    <property type="term" value="F:oxidoreductase activity"/>
    <property type="evidence" value="ECO:0007669"/>
    <property type="project" value="InterPro"/>
</dbReference>
<evidence type="ECO:0000313" key="2">
    <source>
        <dbReference type="EMBL" id="OAQ65854.1"/>
    </source>
</evidence>
<dbReference type="Gene3D" id="3.50.50.60">
    <property type="entry name" value="FAD/NAD(P)-binding domain"/>
    <property type="match status" value="1"/>
</dbReference>
<dbReference type="STRING" id="1380566.A0A179FJZ3"/>
<reference evidence="2 3" key="1">
    <citation type="journal article" date="2016" name="PLoS Pathog.">
        <title>Biosynthesis of antibiotic leucinostatins in bio-control fungus Purpureocillium lilacinum and their inhibition on phytophthora revealed by genome mining.</title>
        <authorList>
            <person name="Wang G."/>
            <person name="Liu Z."/>
            <person name="Lin R."/>
            <person name="Li E."/>
            <person name="Mao Z."/>
            <person name="Ling J."/>
            <person name="Yang Y."/>
            <person name="Yin W.B."/>
            <person name="Xie B."/>
        </authorList>
    </citation>
    <scope>NUCLEOTIDE SEQUENCE [LARGE SCALE GENOMIC DNA]</scope>
    <source>
        <strain evidence="2">170</strain>
    </source>
</reference>
<dbReference type="GeneID" id="28856011"/>
<dbReference type="InterPro" id="IPR050281">
    <property type="entry name" value="Flavin_monoamine_oxidase"/>
</dbReference>
<organism evidence="2 3">
    <name type="scientific">Pochonia chlamydosporia 170</name>
    <dbReference type="NCBI Taxonomy" id="1380566"/>
    <lineage>
        <taxon>Eukaryota</taxon>
        <taxon>Fungi</taxon>
        <taxon>Dikarya</taxon>
        <taxon>Ascomycota</taxon>
        <taxon>Pezizomycotina</taxon>
        <taxon>Sordariomycetes</taxon>
        <taxon>Hypocreomycetidae</taxon>
        <taxon>Hypocreales</taxon>
        <taxon>Clavicipitaceae</taxon>
        <taxon>Pochonia</taxon>
    </lineage>
</organism>
<sequence>MLIESQGPKIVVSTENGDFKFDEVVVTIPLGCLKRGTLNIDPQIPLPLYRAIQNASYSSLEKVYISFPLDFWGYVPTPAATTREGGNSPTSSIATPSFTHFLNPQYVPDEQKSWAIELVPLSSKDHFGSLAQPTLLFSLYGPCAAYVTSLIQNLSPNSAEYFDTLVGFFRPYYSLLPNYKAGCPECMPNAILATNWQNDELAGNGSYTNFQISDYSQVEGEEVHLDEDIRTTRAGLPDRGIWFAGEHTAPFIAIGTTTGAYWSGESAAVKILAANGLLSGQAQSPDLARNTEASRDDVQGVHVLQDAISPAGTDTSPQEAFPTHG</sequence>
<name>A0A179FJZ3_METCM</name>
<dbReference type="Pfam" id="PF01593">
    <property type="entry name" value="Amino_oxidase"/>
    <property type="match status" value="2"/>
</dbReference>
<dbReference type="AlphaFoldDB" id="A0A179FJZ3"/>
<dbReference type="OrthoDB" id="5046242at2759"/>
<dbReference type="PANTHER" id="PTHR10742:SF414">
    <property type="entry name" value="CONTAINING AMINE OXIDASE, PUTATIVE (AFU_ORTHOLOGUE AFUA_3G12150)-RELATED"/>
    <property type="match status" value="1"/>
</dbReference>
<protein>
    <submittedName>
        <fullName evidence="2">Flavin containing amine oxidase</fullName>
    </submittedName>
</protein>
<evidence type="ECO:0000259" key="1">
    <source>
        <dbReference type="Pfam" id="PF01593"/>
    </source>
</evidence>
<evidence type="ECO:0000313" key="3">
    <source>
        <dbReference type="Proteomes" id="UP000078397"/>
    </source>
</evidence>
<dbReference type="Proteomes" id="UP000078397">
    <property type="component" value="Unassembled WGS sequence"/>
</dbReference>
<gene>
    <name evidence="2" type="ORF">VFPPC_14248</name>
</gene>